<dbReference type="Pfam" id="PF20434">
    <property type="entry name" value="BD-FAE"/>
    <property type="match status" value="1"/>
</dbReference>
<dbReference type="SUPFAM" id="SSF53474">
    <property type="entry name" value="alpha/beta-Hydrolases"/>
    <property type="match status" value="1"/>
</dbReference>
<dbReference type="Gene3D" id="3.40.50.1820">
    <property type="entry name" value="alpha/beta hydrolase"/>
    <property type="match status" value="1"/>
</dbReference>
<dbReference type="EMBL" id="NJIH01000008">
    <property type="protein sequence ID" value="OWT58237.1"/>
    <property type="molecule type" value="Genomic_DNA"/>
</dbReference>
<name>A0A225MA97_9BURK</name>
<evidence type="ECO:0000313" key="3">
    <source>
        <dbReference type="EMBL" id="OWT58237.1"/>
    </source>
</evidence>
<protein>
    <recommendedName>
        <fullName evidence="2">BD-FAE-like domain-containing protein</fullName>
    </recommendedName>
</protein>
<keyword evidence="4" id="KW-1185">Reference proteome</keyword>
<dbReference type="PANTHER" id="PTHR48081:SF33">
    <property type="entry name" value="KYNURENINE FORMAMIDASE"/>
    <property type="match status" value="1"/>
</dbReference>
<accession>A0A225MA97</accession>
<reference evidence="4" key="1">
    <citation type="submission" date="2017-06" db="EMBL/GenBank/DDBJ databases">
        <title>Herbaspirillum phytohormonus sp. nov., isolated from the root nodule of Robinia pseudoacacia in lead-zinc mine.</title>
        <authorList>
            <person name="Fan M."/>
            <person name="Lin Y."/>
        </authorList>
    </citation>
    <scope>NUCLEOTIDE SEQUENCE [LARGE SCALE GENOMIC DNA]</scope>
    <source>
        <strain evidence="4">SC-089</strain>
    </source>
</reference>
<sequence length="290" mass="32469">MECPPMNHIPADDTSEFRNESDYNLKRRHPERTALYDEYAQRSETMRNNIAWSSFAYDTPDRCVLDWFPAEHSVGAPLMIFVHGGYWRGGDKRVFSFLAEGFRAEGVSMAMVGYELAPSVSIETIGIQVRRAIRHVMQKQRELGFDSSRVTLSGHSAGAHLVAMASAYPDELGVDGSALRVVGMSGVYDLTPVLESSLRQEIGLTPAEAASQSLPNGRLMKASEYLLLVGERETPAFIDQSRTFHRALVERGVPSELQIVPGCMHFDIFKPLADRNDPVHRRVLETVTRR</sequence>
<gene>
    <name evidence="3" type="ORF">CEY11_14675</name>
</gene>
<proteinExistence type="predicted"/>
<evidence type="ECO:0000259" key="2">
    <source>
        <dbReference type="Pfam" id="PF20434"/>
    </source>
</evidence>
<dbReference type="InterPro" id="IPR050300">
    <property type="entry name" value="GDXG_lipolytic_enzyme"/>
</dbReference>
<dbReference type="AlphaFoldDB" id="A0A225MA97"/>
<organism evidence="3 4">
    <name type="scientific">Candidimonas nitroreducens</name>
    <dbReference type="NCBI Taxonomy" id="683354"/>
    <lineage>
        <taxon>Bacteria</taxon>
        <taxon>Pseudomonadati</taxon>
        <taxon>Pseudomonadota</taxon>
        <taxon>Betaproteobacteria</taxon>
        <taxon>Burkholderiales</taxon>
        <taxon>Alcaligenaceae</taxon>
        <taxon>Candidimonas</taxon>
    </lineage>
</organism>
<evidence type="ECO:0000313" key="4">
    <source>
        <dbReference type="Proteomes" id="UP000214603"/>
    </source>
</evidence>
<dbReference type="InterPro" id="IPR029058">
    <property type="entry name" value="AB_hydrolase_fold"/>
</dbReference>
<evidence type="ECO:0000256" key="1">
    <source>
        <dbReference type="ARBA" id="ARBA00022801"/>
    </source>
</evidence>
<dbReference type="PANTHER" id="PTHR48081">
    <property type="entry name" value="AB HYDROLASE SUPERFAMILY PROTEIN C4A8.06C"/>
    <property type="match status" value="1"/>
</dbReference>
<dbReference type="Proteomes" id="UP000214603">
    <property type="component" value="Unassembled WGS sequence"/>
</dbReference>
<comment type="caution">
    <text evidence="3">The sequence shown here is derived from an EMBL/GenBank/DDBJ whole genome shotgun (WGS) entry which is preliminary data.</text>
</comment>
<keyword evidence="1" id="KW-0378">Hydrolase</keyword>
<dbReference type="InterPro" id="IPR049492">
    <property type="entry name" value="BD-FAE-like_dom"/>
</dbReference>
<feature type="domain" description="BD-FAE-like" evidence="2">
    <location>
        <begin position="68"/>
        <end position="176"/>
    </location>
</feature>
<dbReference type="GO" id="GO:0016787">
    <property type="term" value="F:hydrolase activity"/>
    <property type="evidence" value="ECO:0007669"/>
    <property type="project" value="UniProtKB-KW"/>
</dbReference>